<keyword evidence="5" id="KW-1185">Reference proteome</keyword>
<feature type="compositionally biased region" description="Pro residues" evidence="2">
    <location>
        <begin position="48"/>
        <end position="58"/>
    </location>
</feature>
<dbReference type="GO" id="GO:0008649">
    <property type="term" value="F:rRNA methyltransferase activity"/>
    <property type="evidence" value="ECO:0007669"/>
    <property type="project" value="TreeGrafter"/>
</dbReference>
<proteinExistence type="predicted"/>
<feature type="region of interest" description="Disordered" evidence="2">
    <location>
        <begin position="29"/>
        <end position="98"/>
    </location>
</feature>
<keyword evidence="1" id="KW-0175">Coiled coil</keyword>
<dbReference type="GO" id="GO:0032040">
    <property type="term" value="C:small-subunit processome"/>
    <property type="evidence" value="ECO:0007669"/>
    <property type="project" value="TreeGrafter"/>
</dbReference>
<dbReference type="AlphaFoldDB" id="A0A9P6FJS6"/>
<feature type="region of interest" description="Disordered" evidence="2">
    <location>
        <begin position="428"/>
        <end position="458"/>
    </location>
</feature>
<accession>A0A9P6FJS6</accession>
<evidence type="ECO:0000256" key="1">
    <source>
        <dbReference type="SAM" id="Coils"/>
    </source>
</evidence>
<dbReference type="GO" id="GO:0000494">
    <property type="term" value="P:box C/D sno(s)RNA 3'-end processing"/>
    <property type="evidence" value="ECO:0007669"/>
    <property type="project" value="TreeGrafter"/>
</dbReference>
<sequence length="787" mass="87732">MVSYSSQHLSVRLGLMGLNTADNDETCSIASDISNTDTDRIVRSTFPSPSPPSSPSPPTSSDFDNNNDNNTSSDSRGNSYSNHTENNNTNNEDGTATEEEEYPLLTHPAIVFASERLSDSDYVSRFHTVKVFDFDQTLFQSPLPNPALWDPSFIGILTSWAYCGAGWWHNPGTLDMGPEIEASLWSGWWNEAIVEKVRESSEDPGCLTILLTGRNGPTFGQKLVSMIQSKGLDFDLIVTKPTTVALLDPSRSSASRKADKKAPASSKPVEKYLKVHTFNTKHDFLYNILYEYPVIRSMHLWDDRPCQIAKFRQAGQEWLDKKMLDHFEITVVQEPMVYLDPQREIDLVLSMVEANNRQVDIEEQGGPFLVPGVGAVPRTRPELKDRKIWDPYETYVPQKRHRIEVTRMVRYTGVMFSEAVQRIMRDKLGGSHPQDRQYQQQQHCHDHHHHDNDVHDTKPWVDRPLVLRDQDLGKWVVPDDLHVTFCLGTGTPEFLESIGGLGATVLVEVESVGELESRIWALKVKEMKMGVLPDGGEDGGDGEQGGQDDDTREIRIVAPNGHLYSSLDALRAAYISRPSTVASLSSSSSPMSTPTTRTPSIQEQEATQSSSHGVEDISLDLVDLDHLGHVVLKNGESTPHITMAYDRLNGTRAMDSGKITQWEPLTDADGQPYPYRLVFVGTVAEKMLLGMKARKAAVVTKAEVSLGNLIKSLTGDKTITGKELGELVQAAKEEMEKLSVENRLANEERIMTIVHDVCDRYETKKLLSHHNIASASTMPMPTIAIPE</sequence>
<evidence type="ECO:0000256" key="2">
    <source>
        <dbReference type="SAM" id="MobiDB-lite"/>
    </source>
</evidence>
<feature type="region of interest" description="Disordered" evidence="2">
    <location>
        <begin position="581"/>
        <end position="613"/>
    </location>
</feature>
<reference evidence="4" key="1">
    <citation type="journal article" date="2020" name="Fungal Divers.">
        <title>Resolving the Mortierellaceae phylogeny through synthesis of multi-gene phylogenetics and phylogenomics.</title>
        <authorList>
            <person name="Vandepol N."/>
            <person name="Liber J."/>
            <person name="Desiro A."/>
            <person name="Na H."/>
            <person name="Kennedy M."/>
            <person name="Barry K."/>
            <person name="Grigoriev I.V."/>
            <person name="Miller A.N."/>
            <person name="O'Donnell K."/>
            <person name="Stajich J.E."/>
            <person name="Bonito G."/>
        </authorList>
    </citation>
    <scope>NUCLEOTIDE SEQUENCE</scope>
    <source>
        <strain evidence="4">NRRL 2591</strain>
    </source>
</reference>
<dbReference type="InterPro" id="IPR018812">
    <property type="entry name" value="SAK_HAD"/>
</dbReference>
<dbReference type="PANTHER" id="PTHR10335">
    <property type="entry name" value="RRNA 2-O-METHYLTRANSFERASE FIBRILLARIN"/>
    <property type="match status" value="1"/>
</dbReference>
<protein>
    <recommendedName>
        <fullName evidence="3">Swiss Army Knife RNA repair protein HAD domain-containing protein</fullName>
    </recommendedName>
</protein>
<name>A0A9P6FJS6_9FUNG</name>
<evidence type="ECO:0000259" key="3">
    <source>
        <dbReference type="Pfam" id="PF10307"/>
    </source>
</evidence>
<feature type="compositionally biased region" description="Low complexity" evidence="2">
    <location>
        <begin position="82"/>
        <end position="94"/>
    </location>
</feature>
<feature type="compositionally biased region" description="Low complexity" evidence="2">
    <location>
        <begin position="581"/>
        <end position="600"/>
    </location>
</feature>
<dbReference type="GO" id="GO:0003723">
    <property type="term" value="F:RNA binding"/>
    <property type="evidence" value="ECO:0007669"/>
    <property type="project" value="TreeGrafter"/>
</dbReference>
<feature type="compositionally biased region" description="Polar residues" evidence="2">
    <location>
        <begin position="601"/>
        <end position="612"/>
    </location>
</feature>
<dbReference type="Proteomes" id="UP000723463">
    <property type="component" value="Unassembled WGS sequence"/>
</dbReference>
<gene>
    <name evidence="4" type="ORF">EC957_004163</name>
</gene>
<dbReference type="EMBL" id="JAAAXW010000002">
    <property type="protein sequence ID" value="KAF9551840.1"/>
    <property type="molecule type" value="Genomic_DNA"/>
</dbReference>
<dbReference type="Pfam" id="PF10307">
    <property type="entry name" value="HAD_SAK_1"/>
    <property type="match status" value="1"/>
</dbReference>
<feature type="coiled-coil region" evidence="1">
    <location>
        <begin position="721"/>
        <end position="748"/>
    </location>
</feature>
<feature type="domain" description="Swiss Army Knife RNA repair protein HAD" evidence="3">
    <location>
        <begin position="141"/>
        <end position="357"/>
    </location>
</feature>
<dbReference type="PANTHER" id="PTHR10335:SF23">
    <property type="entry name" value="OB FOLD-CONTAINING PROTEIN, NUCLEIC ACID BINDING"/>
    <property type="match status" value="1"/>
</dbReference>
<feature type="compositionally biased region" description="Low complexity" evidence="2">
    <location>
        <begin position="59"/>
        <end position="75"/>
    </location>
</feature>
<evidence type="ECO:0000313" key="4">
    <source>
        <dbReference type="EMBL" id="KAF9551840.1"/>
    </source>
</evidence>
<dbReference type="GO" id="GO:1990259">
    <property type="term" value="F:histone H2AQ104 methyltransferase activity"/>
    <property type="evidence" value="ECO:0007669"/>
    <property type="project" value="TreeGrafter"/>
</dbReference>
<feature type="compositionally biased region" description="Basic and acidic residues" evidence="2">
    <location>
        <begin position="449"/>
        <end position="458"/>
    </location>
</feature>
<organism evidence="4 5">
    <name type="scientific">Mortierella hygrophila</name>
    <dbReference type="NCBI Taxonomy" id="979708"/>
    <lineage>
        <taxon>Eukaryota</taxon>
        <taxon>Fungi</taxon>
        <taxon>Fungi incertae sedis</taxon>
        <taxon>Mucoromycota</taxon>
        <taxon>Mortierellomycotina</taxon>
        <taxon>Mortierellomycetes</taxon>
        <taxon>Mortierellales</taxon>
        <taxon>Mortierellaceae</taxon>
        <taxon>Mortierella</taxon>
    </lineage>
</organism>
<evidence type="ECO:0000313" key="5">
    <source>
        <dbReference type="Proteomes" id="UP000723463"/>
    </source>
</evidence>
<dbReference type="GO" id="GO:0031428">
    <property type="term" value="C:box C/D methylation guide snoRNP complex"/>
    <property type="evidence" value="ECO:0007669"/>
    <property type="project" value="TreeGrafter"/>
</dbReference>
<comment type="caution">
    <text evidence="4">The sequence shown here is derived from an EMBL/GenBank/DDBJ whole genome shotgun (WGS) entry which is preliminary data.</text>
</comment>